<dbReference type="Pfam" id="PF03544">
    <property type="entry name" value="TonB_C"/>
    <property type="match status" value="1"/>
</dbReference>
<proteinExistence type="predicted"/>
<dbReference type="Gene3D" id="3.30.1150.10">
    <property type="match status" value="1"/>
</dbReference>
<dbReference type="Proteomes" id="UP000798808">
    <property type="component" value="Unassembled WGS sequence"/>
</dbReference>
<dbReference type="PANTHER" id="PTHR33446">
    <property type="entry name" value="PROTEIN TONB-RELATED"/>
    <property type="match status" value="1"/>
</dbReference>
<evidence type="ECO:0000313" key="2">
    <source>
        <dbReference type="EMBL" id="MTI23877.1"/>
    </source>
</evidence>
<evidence type="ECO:0000313" key="3">
    <source>
        <dbReference type="Proteomes" id="UP000798808"/>
    </source>
</evidence>
<dbReference type="SUPFAM" id="SSF74653">
    <property type="entry name" value="TolA/TonB C-terminal domain"/>
    <property type="match status" value="1"/>
</dbReference>
<dbReference type="InterPro" id="IPR051045">
    <property type="entry name" value="TonB-dependent_transducer"/>
</dbReference>
<feature type="domain" description="TonB C-terminal" evidence="1">
    <location>
        <begin position="58"/>
        <end position="95"/>
    </location>
</feature>
<keyword evidence="3" id="KW-1185">Reference proteome</keyword>
<protein>
    <recommendedName>
        <fullName evidence="1">TonB C-terminal domain-containing protein</fullName>
    </recommendedName>
</protein>
<name>A0ABW9RJ18_9BACT</name>
<accession>A0ABW9RJ18</accession>
<dbReference type="PANTHER" id="PTHR33446:SF2">
    <property type="entry name" value="PROTEIN TONB"/>
    <property type="match status" value="1"/>
</dbReference>
<gene>
    <name evidence="2" type="ORF">E1163_02830</name>
</gene>
<dbReference type="RefSeq" id="WP_155169258.1">
    <property type="nucleotide sequence ID" value="NZ_BAAAFL010000015.1"/>
</dbReference>
<reference evidence="2 3" key="1">
    <citation type="submission" date="2019-02" db="EMBL/GenBank/DDBJ databases">
        <authorList>
            <person name="Goldberg S.R."/>
            <person name="Haltli B.A."/>
            <person name="Correa H."/>
            <person name="Russell K.G."/>
        </authorList>
    </citation>
    <scope>NUCLEOTIDE SEQUENCE [LARGE SCALE GENOMIC DNA]</scope>
    <source>
        <strain evidence="2 3">JCM 16186</strain>
    </source>
</reference>
<evidence type="ECO:0000259" key="1">
    <source>
        <dbReference type="Pfam" id="PF03544"/>
    </source>
</evidence>
<organism evidence="2 3">
    <name type="scientific">Fulvivirga kasyanovii</name>
    <dbReference type="NCBI Taxonomy" id="396812"/>
    <lineage>
        <taxon>Bacteria</taxon>
        <taxon>Pseudomonadati</taxon>
        <taxon>Bacteroidota</taxon>
        <taxon>Cytophagia</taxon>
        <taxon>Cytophagales</taxon>
        <taxon>Fulvivirgaceae</taxon>
        <taxon>Fulvivirga</taxon>
    </lineage>
</organism>
<sequence length="149" mass="17130">MKGLIIGCFCLFSFCSYGQVNKKLQGNIVIQNDKVLSDTTSAQPKGGYEKLYKYFDKRLKYPPSVKRKGIKGKVYVEFFINKDGTVGEVRTLSQEELQKTYLGYQDGLIFDDNCHSAVRVLVENMPRWKPAMANDKPVKQRVMLPVFFR</sequence>
<dbReference type="EMBL" id="SMLW01000322">
    <property type="protein sequence ID" value="MTI23877.1"/>
    <property type="molecule type" value="Genomic_DNA"/>
</dbReference>
<dbReference type="InterPro" id="IPR037682">
    <property type="entry name" value="TonB_C"/>
</dbReference>
<comment type="caution">
    <text evidence="2">The sequence shown here is derived from an EMBL/GenBank/DDBJ whole genome shotgun (WGS) entry which is preliminary data.</text>
</comment>